<dbReference type="GO" id="GO:0045148">
    <property type="term" value="F:tripeptide aminopeptidase activity"/>
    <property type="evidence" value="ECO:0007669"/>
    <property type="project" value="UniProtKB-UniRule"/>
</dbReference>
<protein>
    <recommendedName>
        <fullName evidence="9">Peptidase T</fullName>
        <ecNumber evidence="9">3.4.11.4</ecNumber>
    </recommendedName>
</protein>
<dbReference type="PROSITE" id="PS00758">
    <property type="entry name" value="ARGE_DAPE_CPG2_1"/>
    <property type="match status" value="1"/>
</dbReference>
<dbReference type="InterPro" id="IPR001261">
    <property type="entry name" value="ArgE/DapE_CS"/>
</dbReference>
<keyword evidence="8" id="KW-0482">Metalloprotease</keyword>
<feature type="binding site" evidence="11">
    <location>
        <position position="196"/>
    </location>
    <ligand>
        <name>Zn(2+)</name>
        <dbReference type="ChEBI" id="CHEBI:29105"/>
        <label>1</label>
    </ligand>
</feature>
<dbReference type="EMBL" id="AP019695">
    <property type="protein sequence ID" value="BBK22234.1"/>
    <property type="molecule type" value="Genomic_DNA"/>
</dbReference>
<evidence type="ECO:0000256" key="2">
    <source>
        <dbReference type="ARBA" id="ARBA00009692"/>
    </source>
</evidence>
<accession>A0A6N4TIC5</accession>
<dbReference type="SUPFAM" id="SSF53187">
    <property type="entry name" value="Zn-dependent exopeptidases"/>
    <property type="match status" value="1"/>
</dbReference>
<dbReference type="GO" id="GO:0006518">
    <property type="term" value="P:peptide metabolic process"/>
    <property type="evidence" value="ECO:0007669"/>
    <property type="project" value="InterPro"/>
</dbReference>
<evidence type="ECO:0000256" key="4">
    <source>
        <dbReference type="ARBA" id="ARBA00022670"/>
    </source>
</evidence>
<evidence type="ECO:0000256" key="11">
    <source>
        <dbReference type="PIRSR" id="PIRSR037215-2"/>
    </source>
</evidence>
<keyword evidence="3" id="KW-0031">Aminopeptidase</keyword>
<dbReference type="SUPFAM" id="SSF55031">
    <property type="entry name" value="Bacterial exopeptidase dimerisation domain"/>
    <property type="match status" value="1"/>
</dbReference>
<sequence length="405" mass="45264">MKVQDRFLKYVAFDTQSDSASTTTPSTLKQLKLAEYLVSEMKELGIQDAHVDEFGIVYGNIPSNVDKECADIGFIAHMDTAEDMSGKNVNPSIIKNYDGSRIVLNKELAISMGVEEFESLRNKIGEDLIVTDGTTLLGADDKAGIAEILTMAEIILKENRPHGNIRIAFTPDEEVGRGPDHFDVEKFHADFAYTVDGGEVDSVDYENFNAADANIQIQGLSIHPGSAKGKMINALHVAMEFHSMLPVNQNPAYTEGYEGFNHLCDLHGECEHAVMSYIIRNHDEQLFEKQKEDFRRIADYLNQKYPKDTIRLEIKDSYANMRSIIEKDMRVVDLVKKSMKDIGIHPSSHAIRGGTDGARLTYQGLPCPNLGTGGYNFHGKYEYASIQEMEKSVELLLKIVENNLS</sequence>
<dbReference type="NCBIfam" id="NF009920">
    <property type="entry name" value="PRK13381.1"/>
    <property type="match status" value="1"/>
</dbReference>
<dbReference type="Gene3D" id="3.30.70.360">
    <property type="match status" value="1"/>
</dbReference>
<evidence type="ECO:0000256" key="9">
    <source>
        <dbReference type="NCBIfam" id="TIGR01882"/>
    </source>
</evidence>
<dbReference type="Proteomes" id="UP000464754">
    <property type="component" value="Chromosome"/>
</dbReference>
<evidence type="ECO:0000256" key="7">
    <source>
        <dbReference type="ARBA" id="ARBA00022833"/>
    </source>
</evidence>
<dbReference type="AlphaFoldDB" id="A0A6N4TIC5"/>
<dbReference type="PANTHER" id="PTHR42994">
    <property type="entry name" value="PEPTIDASE T"/>
    <property type="match status" value="1"/>
</dbReference>
<evidence type="ECO:0000256" key="5">
    <source>
        <dbReference type="ARBA" id="ARBA00022723"/>
    </source>
</evidence>
<dbReference type="Gene3D" id="3.40.630.10">
    <property type="entry name" value="Zn peptidases"/>
    <property type="match status" value="1"/>
</dbReference>
<evidence type="ECO:0000256" key="6">
    <source>
        <dbReference type="ARBA" id="ARBA00022801"/>
    </source>
</evidence>
<dbReference type="InterPro" id="IPR002933">
    <property type="entry name" value="Peptidase_M20"/>
</dbReference>
<feature type="binding site" evidence="11">
    <location>
        <position position="174"/>
    </location>
    <ligand>
        <name>Zn(2+)</name>
        <dbReference type="ChEBI" id="CHEBI:29105"/>
        <label>2</label>
    </ligand>
</feature>
<dbReference type="GO" id="GO:0006508">
    <property type="term" value="P:proteolysis"/>
    <property type="evidence" value="ECO:0007669"/>
    <property type="project" value="UniProtKB-UniRule"/>
</dbReference>
<dbReference type="PANTHER" id="PTHR42994:SF1">
    <property type="entry name" value="PEPTIDASE T"/>
    <property type="match status" value="1"/>
</dbReference>
<dbReference type="Pfam" id="PF07687">
    <property type="entry name" value="M20_dimer"/>
    <property type="match status" value="1"/>
</dbReference>
<evidence type="ECO:0000256" key="10">
    <source>
        <dbReference type="PIRSR" id="PIRSR037215-1"/>
    </source>
</evidence>
<dbReference type="GO" id="GO:0008237">
    <property type="term" value="F:metallopeptidase activity"/>
    <property type="evidence" value="ECO:0007669"/>
    <property type="project" value="UniProtKB-KW"/>
</dbReference>
<feature type="binding site" evidence="11">
    <location>
        <position position="140"/>
    </location>
    <ligand>
        <name>Zn(2+)</name>
        <dbReference type="ChEBI" id="CHEBI:29105"/>
        <label>2</label>
    </ligand>
</feature>
<gene>
    <name evidence="13" type="primary">pepT</name>
    <name evidence="13" type="ORF">Aargi30884_11370</name>
</gene>
<dbReference type="InterPro" id="IPR010161">
    <property type="entry name" value="Peptidase_M20B"/>
</dbReference>
<feature type="active site" evidence="10">
    <location>
        <position position="79"/>
    </location>
</feature>
<feature type="binding site" evidence="11">
    <location>
        <position position="77"/>
    </location>
    <ligand>
        <name>Zn(2+)</name>
        <dbReference type="ChEBI" id="CHEBI:29105"/>
        <label>1</label>
    </ligand>
</feature>
<dbReference type="PROSITE" id="PS00759">
    <property type="entry name" value="ARGE_DAPE_CPG2_2"/>
    <property type="match status" value="1"/>
</dbReference>
<keyword evidence="7 11" id="KW-0862">Zinc</keyword>
<organism evidence="13 14">
    <name type="scientific">Amedibacterium intestinale</name>
    <dbReference type="NCBI Taxonomy" id="2583452"/>
    <lineage>
        <taxon>Bacteria</taxon>
        <taxon>Bacillati</taxon>
        <taxon>Bacillota</taxon>
        <taxon>Erysipelotrichia</taxon>
        <taxon>Erysipelotrichales</taxon>
        <taxon>Erysipelotrichaceae</taxon>
        <taxon>Amedibacterium</taxon>
    </lineage>
</organism>
<dbReference type="Pfam" id="PF01546">
    <property type="entry name" value="Peptidase_M20"/>
    <property type="match status" value="1"/>
</dbReference>
<name>A0A6N4TIC5_9FIRM</name>
<feature type="binding site" evidence="11">
    <location>
        <position position="378"/>
    </location>
    <ligand>
        <name>Zn(2+)</name>
        <dbReference type="ChEBI" id="CHEBI:29105"/>
        <label>2</label>
    </ligand>
</feature>
<keyword evidence="4" id="KW-0645">Protease</keyword>
<dbReference type="InterPro" id="IPR036264">
    <property type="entry name" value="Bact_exopeptidase_dim_dom"/>
</dbReference>
<evidence type="ECO:0000256" key="3">
    <source>
        <dbReference type="ARBA" id="ARBA00022438"/>
    </source>
</evidence>
<keyword evidence="6" id="KW-0378">Hydrolase</keyword>
<evidence type="ECO:0000313" key="13">
    <source>
        <dbReference type="EMBL" id="BBK22234.1"/>
    </source>
</evidence>
<evidence type="ECO:0000256" key="8">
    <source>
        <dbReference type="ARBA" id="ARBA00023049"/>
    </source>
</evidence>
<dbReference type="PIRSF" id="PIRSF037215">
    <property type="entry name" value="Peptidase_M20B"/>
    <property type="match status" value="1"/>
</dbReference>
<dbReference type="KEGG" id="aarg:Aargi30884_11370"/>
<evidence type="ECO:0000256" key="1">
    <source>
        <dbReference type="ARBA" id="ARBA00000870"/>
    </source>
</evidence>
<dbReference type="RefSeq" id="WP_163051706.1">
    <property type="nucleotide sequence ID" value="NZ_AP019695.1"/>
</dbReference>
<dbReference type="GO" id="GO:0008270">
    <property type="term" value="F:zinc ion binding"/>
    <property type="evidence" value="ECO:0007669"/>
    <property type="project" value="InterPro"/>
</dbReference>
<comment type="similarity">
    <text evidence="2">Belongs to the peptidase M20B family.</text>
</comment>
<reference evidence="14" key="1">
    <citation type="submission" date="2019-05" db="EMBL/GenBank/DDBJ databases">
        <title>Complete genome sequencing of Absiella argi strain JCM 30884.</title>
        <authorList>
            <person name="Sakamoto M."/>
            <person name="Murakami T."/>
            <person name="Mori H."/>
        </authorList>
    </citation>
    <scope>NUCLEOTIDE SEQUENCE [LARGE SCALE GENOMIC DNA]</scope>
    <source>
        <strain evidence="14">JCM 30884</strain>
    </source>
</reference>
<evidence type="ECO:0000313" key="14">
    <source>
        <dbReference type="Proteomes" id="UP000464754"/>
    </source>
</evidence>
<comment type="catalytic activity">
    <reaction evidence="1">
        <text>Release of the N-terminal residue from a tripeptide.</text>
        <dbReference type="EC" id="3.4.11.4"/>
    </reaction>
</comment>
<dbReference type="GO" id="GO:0005829">
    <property type="term" value="C:cytosol"/>
    <property type="evidence" value="ECO:0007669"/>
    <property type="project" value="TreeGrafter"/>
</dbReference>
<dbReference type="CDD" id="cd03892">
    <property type="entry name" value="M20_peptT"/>
    <property type="match status" value="1"/>
</dbReference>
<dbReference type="NCBIfam" id="NF003976">
    <property type="entry name" value="PRK05469.1"/>
    <property type="match status" value="1"/>
</dbReference>
<evidence type="ECO:0000259" key="12">
    <source>
        <dbReference type="Pfam" id="PF07687"/>
    </source>
</evidence>
<dbReference type="NCBIfam" id="TIGR01882">
    <property type="entry name" value="peptidase-T"/>
    <property type="match status" value="1"/>
</dbReference>
<feature type="domain" description="Peptidase M20 dimerisation" evidence="12">
    <location>
        <begin position="205"/>
        <end position="306"/>
    </location>
</feature>
<dbReference type="InterPro" id="IPR011650">
    <property type="entry name" value="Peptidase_M20_dimer"/>
</dbReference>
<proteinExistence type="inferred from homology"/>
<comment type="cofactor">
    <cofactor evidence="11">
        <name>Zn(2+)</name>
        <dbReference type="ChEBI" id="CHEBI:29105"/>
    </cofactor>
    <text evidence="11">Binds 2 Zn(2+) ions per subunit.</text>
</comment>
<feature type="active site" description="Proton acceptor" evidence="10">
    <location>
        <position position="173"/>
    </location>
</feature>
<dbReference type="EC" id="3.4.11.4" evidence="9"/>
<keyword evidence="14" id="KW-1185">Reference proteome</keyword>
<keyword evidence="5 11" id="KW-0479">Metal-binding</keyword>
<feature type="binding site" evidence="11">
    <location>
        <position position="140"/>
    </location>
    <ligand>
        <name>Zn(2+)</name>
        <dbReference type="ChEBI" id="CHEBI:29105"/>
        <label>1</label>
    </ligand>
</feature>